<dbReference type="Pfam" id="PF03547">
    <property type="entry name" value="Mem_trans"/>
    <property type="match status" value="2"/>
</dbReference>
<gene>
    <name evidence="9" type="ordered locus">Metin_0839</name>
</gene>
<sequence length="302" mass="33482">MEVVLIILMLIGSGYFLKILNILKEEDRVTLNNIVIYLTMPSTIFLTILKHAKQAELLNFLKLPVALFLTNLLIALIVYYLGKLLKLDKKLLGSLILVSMLGNTGFLGYPVVLEMFGDEGLLRAIFCDMGGVFATMLLGTYVGISFGENKGSVIKELLKFPPLITMAFSVLLVYFGFNLSYLPEFILKFLKYLSSATVPLIMMSLGLSLSPSALKFGVKYGLVASFFRFIFSPMLALALSFLFNIQGLERNVLLVESSMPSAMMCLVLGTLYKLDVKAIASSIFITTTLSLLVIAFWSFLFS</sequence>
<evidence type="ECO:0000256" key="6">
    <source>
        <dbReference type="ARBA" id="ARBA00022989"/>
    </source>
</evidence>
<dbReference type="KEGG" id="mif:Metin_0839"/>
<keyword evidence="7 8" id="KW-0472">Membrane</keyword>
<dbReference type="InterPro" id="IPR038770">
    <property type="entry name" value="Na+/solute_symporter_sf"/>
</dbReference>
<dbReference type="eggNOG" id="arCOG04756">
    <property type="taxonomic scope" value="Archaea"/>
</dbReference>
<keyword evidence="4" id="KW-1003">Cell membrane</keyword>
<name>D5VSF0_METIM</name>
<feature type="transmembrane region" description="Helical" evidence="8">
    <location>
        <begin position="30"/>
        <end position="49"/>
    </location>
</feature>
<dbReference type="PANTHER" id="PTHR36838">
    <property type="entry name" value="AUXIN EFFLUX CARRIER FAMILY PROTEIN"/>
    <property type="match status" value="1"/>
</dbReference>
<accession>D5VSF0</accession>
<dbReference type="HOGENOM" id="CLU_056175_5_2_2"/>
<feature type="transmembrane region" description="Helical" evidence="8">
    <location>
        <begin position="6"/>
        <end position="23"/>
    </location>
</feature>
<feature type="transmembrane region" description="Helical" evidence="8">
    <location>
        <begin position="91"/>
        <end position="109"/>
    </location>
</feature>
<evidence type="ECO:0000256" key="1">
    <source>
        <dbReference type="ARBA" id="ARBA00004651"/>
    </source>
</evidence>
<dbReference type="EMBL" id="CP002009">
    <property type="protein sequence ID" value="ADG13503.1"/>
    <property type="molecule type" value="Genomic_DNA"/>
</dbReference>
<dbReference type="PANTHER" id="PTHR36838:SF3">
    <property type="entry name" value="TRANSPORTER AUXIN EFFLUX CARRIER EC FAMILY"/>
    <property type="match status" value="1"/>
</dbReference>
<evidence type="ECO:0000256" key="4">
    <source>
        <dbReference type="ARBA" id="ARBA00022475"/>
    </source>
</evidence>
<dbReference type="AlphaFoldDB" id="D5VSF0"/>
<dbReference type="GeneID" id="9131853"/>
<evidence type="ECO:0000256" key="7">
    <source>
        <dbReference type="ARBA" id="ARBA00023136"/>
    </source>
</evidence>
<dbReference type="Proteomes" id="UP000002061">
    <property type="component" value="Chromosome"/>
</dbReference>
<feature type="transmembrane region" description="Helical" evidence="8">
    <location>
        <begin position="156"/>
        <end position="177"/>
    </location>
</feature>
<comment type="subcellular location">
    <subcellularLocation>
        <location evidence="1">Cell membrane</location>
        <topology evidence="1">Multi-pass membrane protein</topology>
    </subcellularLocation>
</comment>
<proteinExistence type="inferred from homology"/>
<evidence type="ECO:0000256" key="5">
    <source>
        <dbReference type="ARBA" id="ARBA00022692"/>
    </source>
</evidence>
<feature type="transmembrane region" description="Helical" evidence="8">
    <location>
        <begin position="121"/>
        <end position="144"/>
    </location>
</feature>
<feature type="transmembrane region" description="Helical" evidence="8">
    <location>
        <begin position="61"/>
        <end position="82"/>
    </location>
</feature>
<evidence type="ECO:0000256" key="8">
    <source>
        <dbReference type="SAM" id="Phobius"/>
    </source>
</evidence>
<feature type="transmembrane region" description="Helical" evidence="8">
    <location>
        <begin position="251"/>
        <end position="272"/>
    </location>
</feature>
<dbReference type="GO" id="GO:0055085">
    <property type="term" value="P:transmembrane transport"/>
    <property type="evidence" value="ECO:0007669"/>
    <property type="project" value="InterPro"/>
</dbReference>
<evidence type="ECO:0000313" key="9">
    <source>
        <dbReference type="EMBL" id="ADG13503.1"/>
    </source>
</evidence>
<evidence type="ECO:0000256" key="3">
    <source>
        <dbReference type="ARBA" id="ARBA00022448"/>
    </source>
</evidence>
<keyword evidence="6 8" id="KW-1133">Transmembrane helix</keyword>
<comment type="similarity">
    <text evidence="2">Belongs to the auxin efflux carrier (TC 2.A.69) family.</text>
</comment>
<feature type="transmembrane region" description="Helical" evidence="8">
    <location>
        <begin position="221"/>
        <end position="245"/>
    </location>
</feature>
<evidence type="ECO:0000313" key="10">
    <source>
        <dbReference type="Proteomes" id="UP000002061"/>
    </source>
</evidence>
<dbReference type="GO" id="GO:0005886">
    <property type="term" value="C:plasma membrane"/>
    <property type="evidence" value="ECO:0007669"/>
    <property type="project" value="UniProtKB-SubCell"/>
</dbReference>
<feature type="transmembrane region" description="Helical" evidence="8">
    <location>
        <begin position="189"/>
        <end position="209"/>
    </location>
</feature>
<evidence type="ECO:0000256" key="2">
    <source>
        <dbReference type="ARBA" id="ARBA00010145"/>
    </source>
</evidence>
<keyword evidence="5 8" id="KW-0812">Transmembrane</keyword>
<feature type="transmembrane region" description="Helical" evidence="8">
    <location>
        <begin position="279"/>
        <end position="300"/>
    </location>
</feature>
<keyword evidence="10" id="KW-1185">Reference proteome</keyword>
<organism evidence="9 10">
    <name type="scientific">Methanocaldococcus infernus (strain DSM 11812 / JCM 15783 / ME)</name>
    <dbReference type="NCBI Taxonomy" id="573063"/>
    <lineage>
        <taxon>Archaea</taxon>
        <taxon>Methanobacteriati</taxon>
        <taxon>Methanobacteriota</taxon>
        <taxon>Methanomada group</taxon>
        <taxon>Methanococci</taxon>
        <taxon>Methanococcales</taxon>
        <taxon>Methanocaldococcaceae</taxon>
        <taxon>Methanocaldococcus</taxon>
    </lineage>
</organism>
<dbReference type="STRING" id="573063.Metin_0839"/>
<dbReference type="RefSeq" id="WP_013100249.1">
    <property type="nucleotide sequence ID" value="NC_014122.1"/>
</dbReference>
<reference evidence="9" key="1">
    <citation type="submission" date="2010-04" db="EMBL/GenBank/DDBJ databases">
        <title>Complete sequence of Methanocaldococcus infernus ME.</title>
        <authorList>
            <consortium name="US DOE Joint Genome Institute"/>
            <person name="Lucas S."/>
            <person name="Copeland A."/>
            <person name="Lapidus A."/>
            <person name="Cheng J.-F."/>
            <person name="Bruce D."/>
            <person name="Goodwin L."/>
            <person name="Pitluck S."/>
            <person name="Munk A.C."/>
            <person name="Detter J.C."/>
            <person name="Han C."/>
            <person name="Tapia R."/>
            <person name="Land M."/>
            <person name="Hauser L."/>
            <person name="Kyrpides N."/>
            <person name="Mikhailova N."/>
            <person name="Sieprawska-Lupa M."/>
            <person name="Whitman W.B."/>
            <person name="Woyke T."/>
        </authorList>
    </citation>
    <scope>NUCLEOTIDE SEQUENCE [LARGE SCALE GENOMIC DNA]</scope>
    <source>
        <strain evidence="9">ME</strain>
    </source>
</reference>
<keyword evidence="3" id="KW-0813">Transport</keyword>
<dbReference type="Gene3D" id="1.20.1530.20">
    <property type="match status" value="1"/>
</dbReference>
<dbReference type="OrthoDB" id="147743at2157"/>
<protein>
    <submittedName>
        <fullName evidence="9">Auxin Efflux Carrier</fullName>
    </submittedName>
</protein>
<dbReference type="InterPro" id="IPR004776">
    <property type="entry name" value="Mem_transp_PIN-like"/>
</dbReference>